<gene>
    <name evidence="2" type="ORF">Pro02_04910</name>
</gene>
<sequence length="122" mass="13352">MLPGHSARTVRPIARRSSGPRRARRRLQPPHARAGEDCVECAGERGTSVTNEEAEGTDLVTEVHEQVAGLLNRPRSGQVGGHTEDVHAPGGDFHDEQHMQALQEHRVDVEEIDGQQPMRLGA</sequence>
<comment type="caution">
    <text evidence="2">The sequence shown here is derived from an EMBL/GenBank/DDBJ whole genome shotgun (WGS) entry which is preliminary data.</text>
</comment>
<feature type="region of interest" description="Disordered" evidence="1">
    <location>
        <begin position="73"/>
        <end position="93"/>
    </location>
</feature>
<dbReference type="EMBL" id="BOOI01000002">
    <property type="protein sequence ID" value="GIH82083.1"/>
    <property type="molecule type" value="Genomic_DNA"/>
</dbReference>
<evidence type="ECO:0000313" key="2">
    <source>
        <dbReference type="EMBL" id="GIH82083.1"/>
    </source>
</evidence>
<evidence type="ECO:0000313" key="3">
    <source>
        <dbReference type="Proteomes" id="UP000655044"/>
    </source>
</evidence>
<accession>A0A8J3WAN7</accession>
<feature type="region of interest" description="Disordered" evidence="1">
    <location>
        <begin position="1"/>
        <end position="38"/>
    </location>
</feature>
<feature type="compositionally biased region" description="Basic residues" evidence="1">
    <location>
        <begin position="18"/>
        <end position="28"/>
    </location>
</feature>
<feature type="compositionally biased region" description="Basic and acidic residues" evidence="1">
    <location>
        <begin position="82"/>
        <end position="93"/>
    </location>
</feature>
<name>A0A8J3WAN7_PLARO</name>
<organism evidence="2 3">
    <name type="scientific">Planobispora rosea</name>
    <dbReference type="NCBI Taxonomy" id="35762"/>
    <lineage>
        <taxon>Bacteria</taxon>
        <taxon>Bacillati</taxon>
        <taxon>Actinomycetota</taxon>
        <taxon>Actinomycetes</taxon>
        <taxon>Streptosporangiales</taxon>
        <taxon>Streptosporangiaceae</taxon>
        <taxon>Planobispora</taxon>
    </lineage>
</organism>
<protein>
    <submittedName>
        <fullName evidence="2">Uncharacterized protein</fullName>
    </submittedName>
</protein>
<reference evidence="2" key="1">
    <citation type="submission" date="2021-01" db="EMBL/GenBank/DDBJ databases">
        <title>Whole genome shotgun sequence of Planobispora rosea NBRC 15558.</title>
        <authorList>
            <person name="Komaki H."/>
            <person name="Tamura T."/>
        </authorList>
    </citation>
    <scope>NUCLEOTIDE SEQUENCE</scope>
    <source>
        <strain evidence="2">NBRC 15558</strain>
    </source>
</reference>
<evidence type="ECO:0000256" key="1">
    <source>
        <dbReference type="SAM" id="MobiDB-lite"/>
    </source>
</evidence>
<dbReference type="RefSeq" id="WP_203863180.1">
    <property type="nucleotide sequence ID" value="NZ_BOOI01000002.1"/>
</dbReference>
<keyword evidence="3" id="KW-1185">Reference proteome</keyword>
<proteinExistence type="predicted"/>
<dbReference type="AlphaFoldDB" id="A0A8J3WAN7"/>
<dbReference type="Proteomes" id="UP000655044">
    <property type="component" value="Unassembled WGS sequence"/>
</dbReference>